<dbReference type="PANTHER" id="PTHR28023">
    <property type="entry name" value="UPF0357 PROTEIN YCL012C"/>
    <property type="match status" value="1"/>
</dbReference>
<dbReference type="OrthoDB" id="447314at2759"/>
<evidence type="ECO:0000256" key="1">
    <source>
        <dbReference type="ARBA" id="ARBA00008325"/>
    </source>
</evidence>
<comment type="similarity">
    <text evidence="1">Belongs to the UPF0357 family.</text>
</comment>
<dbReference type="EMBL" id="JANBTX010000013">
    <property type="protein sequence ID" value="KAJ2690311.1"/>
    <property type="molecule type" value="Genomic_DNA"/>
</dbReference>
<dbReference type="AlphaFoldDB" id="A0A9W8GK10"/>
<gene>
    <name evidence="4" type="ORF">IWW39_000862</name>
</gene>
<dbReference type="InterPro" id="IPR018559">
    <property type="entry name" value="DUF2015"/>
</dbReference>
<keyword evidence="2" id="KW-0732">Signal</keyword>
<dbReference type="Pfam" id="PF09435">
    <property type="entry name" value="DUF2015"/>
    <property type="match status" value="1"/>
</dbReference>
<protein>
    <submittedName>
        <fullName evidence="4">Uncharacterized protein</fullName>
    </submittedName>
</protein>
<evidence type="ECO:0000256" key="2">
    <source>
        <dbReference type="ARBA" id="ARBA00022729"/>
    </source>
</evidence>
<comment type="caution">
    <text evidence="4">The sequence shown here is derived from an EMBL/GenBank/DDBJ whole genome shotgun (WGS) entry which is preliminary data.</text>
</comment>
<evidence type="ECO:0000313" key="5">
    <source>
        <dbReference type="Proteomes" id="UP001151516"/>
    </source>
</evidence>
<name>A0A9W8GK10_9FUNG</name>
<keyword evidence="5" id="KW-1185">Reference proteome</keyword>
<dbReference type="PANTHER" id="PTHR28023:SF1">
    <property type="entry name" value="UPF0357 PROTEIN YCL012C"/>
    <property type="match status" value="1"/>
</dbReference>
<organism evidence="4 5">
    <name type="scientific">Coemansia spiralis</name>
    <dbReference type="NCBI Taxonomy" id="417178"/>
    <lineage>
        <taxon>Eukaryota</taxon>
        <taxon>Fungi</taxon>
        <taxon>Fungi incertae sedis</taxon>
        <taxon>Zoopagomycota</taxon>
        <taxon>Kickxellomycotina</taxon>
        <taxon>Kickxellomycetes</taxon>
        <taxon>Kickxellales</taxon>
        <taxon>Kickxellaceae</taxon>
        <taxon>Coemansia</taxon>
    </lineage>
</organism>
<evidence type="ECO:0000256" key="3">
    <source>
        <dbReference type="SAM" id="Phobius"/>
    </source>
</evidence>
<keyword evidence="3" id="KW-0472">Membrane</keyword>
<reference evidence="4" key="1">
    <citation type="submission" date="2022-07" db="EMBL/GenBank/DDBJ databases">
        <title>Phylogenomic reconstructions and comparative analyses of Kickxellomycotina fungi.</title>
        <authorList>
            <person name="Reynolds N.K."/>
            <person name="Stajich J.E."/>
            <person name="Barry K."/>
            <person name="Grigoriev I.V."/>
            <person name="Crous P."/>
            <person name="Smith M.E."/>
        </authorList>
    </citation>
    <scope>NUCLEOTIDE SEQUENCE</scope>
    <source>
        <strain evidence="4">CBS 109367</strain>
    </source>
</reference>
<keyword evidence="3" id="KW-0812">Transmembrane</keyword>
<dbReference type="Proteomes" id="UP001151516">
    <property type="component" value="Unassembled WGS sequence"/>
</dbReference>
<sequence>MNFVLGGVMILALVALWYFFGLFVSRLRLSRRLAQNRSFRLGAAGSDEDSHSFVDDYRAGLSSRNFDISINIDDGDSRPGLDSEEVRAIMEAQGVSFDKARLIRQQRLMQHHGIDPATGLSLDPKAVTFSS</sequence>
<proteinExistence type="inferred from homology"/>
<keyword evidence="3" id="KW-1133">Transmembrane helix</keyword>
<accession>A0A9W8GK10</accession>
<evidence type="ECO:0000313" key="4">
    <source>
        <dbReference type="EMBL" id="KAJ2690311.1"/>
    </source>
</evidence>
<feature type="transmembrane region" description="Helical" evidence="3">
    <location>
        <begin position="6"/>
        <end position="27"/>
    </location>
</feature>